<dbReference type="Proteomes" id="UP000322887">
    <property type="component" value="Chromosome"/>
</dbReference>
<keyword evidence="4" id="KW-1185">Reference proteome</keyword>
<evidence type="ECO:0000313" key="4">
    <source>
        <dbReference type="Proteomes" id="UP000322887"/>
    </source>
</evidence>
<evidence type="ECO:0000256" key="2">
    <source>
        <dbReference type="SAM" id="SignalP"/>
    </source>
</evidence>
<feature type="repeat" description="ANK" evidence="1">
    <location>
        <begin position="422"/>
        <end position="454"/>
    </location>
</feature>
<sequence length="530" mass="59468">MQVHTKRVRKRISICCLLLGALFECGCHSETVNAKIQNPFGTEHNQLLKKKTGPVGEEQGQIHFNTFFLPFMVKLGADWEQSQSEPIITNRAGEIFPPDRIPETDWHDVARAAVFVGVSDWPAKPLPKSHQSGSMISIELNPSYPGDLSQIQPSLMTYRKEWLSGALGDLKLRDDTPDVKLMGVRWSTFELDGSQTEKKRSFRFYLARISGCIIEIGVGYPSVTSSAEVDQRLTSTVSLGPPSEVGQLQKLDRYARLGVLNLLSTEARDQSLGVSMLGILRKHTLRELENVSYTLRRRYCELKASLDQHNRLPPERVPTGERTDAFGNRYIVYSLYSRVAVNVEQEYRLVRNGLSLISAMRREIEKAPEPNPQAIELLLSTPETPYEKAYALYRAIKYGDTQEALKLIESGADLAVLDNEVEGWTVLHAATYWAHPEIVTALLKKGCDPNAVISGTSYRPLDVLVSNTPDKPLDSELHFFMNSSVKDPRTIKCIKLIWDAGGRGAVFQRVLQSNADLGDQEAINLQRMLK</sequence>
<dbReference type="SMART" id="SM00248">
    <property type="entry name" value="ANK"/>
    <property type="match status" value="2"/>
</dbReference>
<name>A0ABX5YM20_9PLAN</name>
<dbReference type="GeneID" id="98647194"/>
<gene>
    <name evidence="3" type="ORF">GmarT_26370</name>
</gene>
<organism evidence="3 4">
    <name type="scientific">Gimesia maris</name>
    <dbReference type="NCBI Taxonomy" id="122"/>
    <lineage>
        <taxon>Bacteria</taxon>
        <taxon>Pseudomonadati</taxon>
        <taxon>Planctomycetota</taxon>
        <taxon>Planctomycetia</taxon>
        <taxon>Planctomycetales</taxon>
        <taxon>Planctomycetaceae</taxon>
        <taxon>Gimesia</taxon>
    </lineage>
</organism>
<evidence type="ECO:0000256" key="1">
    <source>
        <dbReference type="PROSITE-ProRule" id="PRU00023"/>
    </source>
</evidence>
<evidence type="ECO:0000313" key="3">
    <source>
        <dbReference type="EMBL" id="QEG16769.1"/>
    </source>
</evidence>
<keyword evidence="2" id="KW-0732">Signal</keyword>
<dbReference type="Pfam" id="PF12796">
    <property type="entry name" value="Ank_2"/>
    <property type="match status" value="1"/>
</dbReference>
<dbReference type="Gene3D" id="1.25.40.20">
    <property type="entry name" value="Ankyrin repeat-containing domain"/>
    <property type="match status" value="1"/>
</dbReference>
<dbReference type="InterPro" id="IPR002110">
    <property type="entry name" value="Ankyrin_rpt"/>
</dbReference>
<dbReference type="PROSITE" id="PS50088">
    <property type="entry name" value="ANK_REPEAT"/>
    <property type="match status" value="1"/>
</dbReference>
<dbReference type="RefSeq" id="WP_002646129.1">
    <property type="nucleotide sequence ID" value="NZ_CP042910.1"/>
</dbReference>
<feature type="signal peptide" evidence="2">
    <location>
        <begin position="1"/>
        <end position="34"/>
    </location>
</feature>
<dbReference type="SUPFAM" id="SSF48403">
    <property type="entry name" value="Ankyrin repeat"/>
    <property type="match status" value="1"/>
</dbReference>
<dbReference type="PROSITE" id="PS50297">
    <property type="entry name" value="ANK_REP_REGION"/>
    <property type="match status" value="1"/>
</dbReference>
<accession>A0ABX5YM20</accession>
<keyword evidence="1" id="KW-0040">ANK repeat</keyword>
<reference evidence="3 4" key="1">
    <citation type="submission" date="2019-08" db="EMBL/GenBank/DDBJ databases">
        <title>Deep-cultivation of Planctomycetes and their phenomic and genomic characterization uncovers novel biology.</title>
        <authorList>
            <person name="Wiegand S."/>
            <person name="Jogler M."/>
            <person name="Boedeker C."/>
            <person name="Pinto D."/>
            <person name="Vollmers J."/>
            <person name="Rivas-Marin E."/>
            <person name="Kohn T."/>
            <person name="Peeters S.H."/>
            <person name="Heuer A."/>
            <person name="Rast P."/>
            <person name="Oberbeckmann S."/>
            <person name="Bunk B."/>
            <person name="Jeske O."/>
            <person name="Meyerdierks A."/>
            <person name="Storesund J.E."/>
            <person name="Kallscheuer N."/>
            <person name="Luecker S."/>
            <person name="Lage O.M."/>
            <person name="Pohl T."/>
            <person name="Merkel B.J."/>
            <person name="Hornburger P."/>
            <person name="Mueller R.-W."/>
            <person name="Bruemmer F."/>
            <person name="Labrenz M."/>
            <person name="Spormann A.M."/>
            <person name="Op den Camp H."/>
            <person name="Overmann J."/>
            <person name="Amann R."/>
            <person name="Jetten M.S.M."/>
            <person name="Mascher T."/>
            <person name="Medema M.H."/>
            <person name="Devos D.P."/>
            <person name="Kaster A.-K."/>
            <person name="Ovreas L."/>
            <person name="Rohde M."/>
            <person name="Galperin M.Y."/>
            <person name="Jogler C."/>
        </authorList>
    </citation>
    <scope>NUCLEOTIDE SEQUENCE [LARGE SCALE GENOMIC DNA]</scope>
    <source>
        <strain evidence="3 4">DSM 8797</strain>
    </source>
</reference>
<dbReference type="EMBL" id="CP042910">
    <property type="protein sequence ID" value="QEG16769.1"/>
    <property type="molecule type" value="Genomic_DNA"/>
</dbReference>
<proteinExistence type="predicted"/>
<dbReference type="InterPro" id="IPR036770">
    <property type="entry name" value="Ankyrin_rpt-contain_sf"/>
</dbReference>
<feature type="chain" id="PRO_5047387684" evidence="2">
    <location>
        <begin position="35"/>
        <end position="530"/>
    </location>
</feature>
<protein>
    <submittedName>
        <fullName evidence="3">Ankyrin repeats (3 copies)</fullName>
    </submittedName>
</protein>